<name>A0A9K3DSR3_HELAN</name>
<sequence length="96" mass="10792">MATPTPFHFKTPHGPRSFWRLMAVAAATRSGRQSSTATPGGDSGGGARRRRQRHYGGPSKPPVCSPSKQQVCITFLLYFELLRLLFLRFLECKWLL</sequence>
<dbReference type="AlphaFoldDB" id="A0A9K3DSR3"/>
<proteinExistence type="predicted"/>
<keyword evidence="3" id="KW-1185">Reference proteome</keyword>
<accession>A0A9K3DSR3</accession>
<comment type="caution">
    <text evidence="2">The sequence shown here is derived from an EMBL/GenBank/DDBJ whole genome shotgun (WGS) entry which is preliminary data.</text>
</comment>
<gene>
    <name evidence="2" type="ORF">HanXRQr2_Chr16g0745161</name>
</gene>
<protein>
    <submittedName>
        <fullName evidence="2">Uncharacterized protein</fullName>
    </submittedName>
</protein>
<dbReference type="Gramene" id="mRNA:HanXRQr2_Chr16g0745161">
    <property type="protein sequence ID" value="CDS:HanXRQr2_Chr16g0745161.1"/>
    <property type="gene ID" value="HanXRQr2_Chr16g0745161"/>
</dbReference>
<dbReference type="EMBL" id="MNCJ02000331">
    <property type="protein sequence ID" value="KAF5759752.1"/>
    <property type="molecule type" value="Genomic_DNA"/>
</dbReference>
<dbReference type="Proteomes" id="UP000215914">
    <property type="component" value="Unassembled WGS sequence"/>
</dbReference>
<feature type="region of interest" description="Disordered" evidence="1">
    <location>
        <begin position="27"/>
        <end position="65"/>
    </location>
</feature>
<organism evidence="2 3">
    <name type="scientific">Helianthus annuus</name>
    <name type="common">Common sunflower</name>
    <dbReference type="NCBI Taxonomy" id="4232"/>
    <lineage>
        <taxon>Eukaryota</taxon>
        <taxon>Viridiplantae</taxon>
        <taxon>Streptophyta</taxon>
        <taxon>Embryophyta</taxon>
        <taxon>Tracheophyta</taxon>
        <taxon>Spermatophyta</taxon>
        <taxon>Magnoliopsida</taxon>
        <taxon>eudicotyledons</taxon>
        <taxon>Gunneridae</taxon>
        <taxon>Pentapetalae</taxon>
        <taxon>asterids</taxon>
        <taxon>campanulids</taxon>
        <taxon>Asterales</taxon>
        <taxon>Asteraceae</taxon>
        <taxon>Asteroideae</taxon>
        <taxon>Heliantheae alliance</taxon>
        <taxon>Heliantheae</taxon>
        <taxon>Helianthus</taxon>
    </lineage>
</organism>
<evidence type="ECO:0000313" key="3">
    <source>
        <dbReference type="Proteomes" id="UP000215914"/>
    </source>
</evidence>
<evidence type="ECO:0000313" key="2">
    <source>
        <dbReference type="EMBL" id="KAF5759752.1"/>
    </source>
</evidence>
<evidence type="ECO:0000256" key="1">
    <source>
        <dbReference type="SAM" id="MobiDB-lite"/>
    </source>
</evidence>
<reference evidence="2" key="2">
    <citation type="submission" date="2020-06" db="EMBL/GenBank/DDBJ databases">
        <title>Helianthus annuus Genome sequencing and assembly Release 2.</title>
        <authorList>
            <person name="Gouzy J."/>
            <person name="Langlade N."/>
            <person name="Munos S."/>
        </authorList>
    </citation>
    <scope>NUCLEOTIDE SEQUENCE</scope>
    <source>
        <tissue evidence="2">Leaves</tissue>
    </source>
</reference>
<reference evidence="2" key="1">
    <citation type="journal article" date="2017" name="Nature">
        <title>The sunflower genome provides insights into oil metabolism, flowering and Asterid evolution.</title>
        <authorList>
            <person name="Badouin H."/>
            <person name="Gouzy J."/>
            <person name="Grassa C.J."/>
            <person name="Murat F."/>
            <person name="Staton S.E."/>
            <person name="Cottret L."/>
            <person name="Lelandais-Briere C."/>
            <person name="Owens G.L."/>
            <person name="Carrere S."/>
            <person name="Mayjonade B."/>
            <person name="Legrand L."/>
            <person name="Gill N."/>
            <person name="Kane N.C."/>
            <person name="Bowers J.E."/>
            <person name="Hubner S."/>
            <person name="Bellec A."/>
            <person name="Berard A."/>
            <person name="Berges H."/>
            <person name="Blanchet N."/>
            <person name="Boniface M.C."/>
            <person name="Brunel D."/>
            <person name="Catrice O."/>
            <person name="Chaidir N."/>
            <person name="Claudel C."/>
            <person name="Donnadieu C."/>
            <person name="Faraut T."/>
            <person name="Fievet G."/>
            <person name="Helmstetter N."/>
            <person name="King M."/>
            <person name="Knapp S.J."/>
            <person name="Lai Z."/>
            <person name="Le Paslier M.C."/>
            <person name="Lippi Y."/>
            <person name="Lorenzon L."/>
            <person name="Mandel J.R."/>
            <person name="Marage G."/>
            <person name="Marchand G."/>
            <person name="Marquand E."/>
            <person name="Bret-Mestries E."/>
            <person name="Morien E."/>
            <person name="Nambeesan S."/>
            <person name="Nguyen T."/>
            <person name="Pegot-Espagnet P."/>
            <person name="Pouilly N."/>
            <person name="Raftis F."/>
            <person name="Sallet E."/>
            <person name="Schiex T."/>
            <person name="Thomas J."/>
            <person name="Vandecasteele C."/>
            <person name="Vares D."/>
            <person name="Vear F."/>
            <person name="Vautrin S."/>
            <person name="Crespi M."/>
            <person name="Mangin B."/>
            <person name="Burke J.M."/>
            <person name="Salse J."/>
            <person name="Munos S."/>
            <person name="Vincourt P."/>
            <person name="Rieseberg L.H."/>
            <person name="Langlade N.B."/>
        </authorList>
    </citation>
    <scope>NUCLEOTIDE SEQUENCE</scope>
    <source>
        <tissue evidence="2">Leaves</tissue>
    </source>
</reference>